<dbReference type="Pfam" id="PF00067">
    <property type="entry name" value="p450"/>
    <property type="match status" value="1"/>
</dbReference>
<dbReference type="InterPro" id="IPR002397">
    <property type="entry name" value="Cyt_P450_B"/>
</dbReference>
<evidence type="ECO:0000256" key="4">
    <source>
        <dbReference type="ARBA" id="ARBA00022723"/>
    </source>
</evidence>
<evidence type="ECO:0000256" key="8">
    <source>
        <dbReference type="RuleBase" id="RU000461"/>
    </source>
</evidence>
<evidence type="ECO:0000256" key="6">
    <source>
        <dbReference type="ARBA" id="ARBA00023004"/>
    </source>
</evidence>
<sequence>MTSQPIVLDPTGSDIQAEIDRLRAQGPATPVELPGGIRAWSITDTALLERLLVSPQVSKDPRQHWPAFAGGEITPDWSLYLWVAVNNMFTAYGADHRRLRRLVAPAFTARRTDALRPRIEEIAAEILDELAATPAGTVVDLRDEFCYQVPVRVIFELMGVPAELGTGMRACFDAAFDTTITPEDAQANYLELYRFLGELVAYKRATPGDDMTSLLIASRDDDGEGAPLSEPELIDTLLLVISAGHETTINLLDQTITALLTHPDELAKVTAGKVSWTDAIEEALRFESAVVHVPLRYAVTEIEVAPGVVIAPGDPILVCYAATGRDPRTHPGDAAVFDVSRADKAHMAFGYGVHHCLGAPLARAEAGIALPALFARFPRLRLAVPAKELEPLPSFISNGHRALPVHLT</sequence>
<evidence type="ECO:0000256" key="2">
    <source>
        <dbReference type="ARBA" id="ARBA00010617"/>
    </source>
</evidence>
<accession>A0A3M2LHC7</accession>
<dbReference type="GO" id="GO:0004497">
    <property type="term" value="F:monooxygenase activity"/>
    <property type="evidence" value="ECO:0007669"/>
    <property type="project" value="UniProtKB-KW"/>
</dbReference>
<comment type="caution">
    <text evidence="9">The sequence shown here is derived from an EMBL/GenBank/DDBJ whole genome shotgun (WGS) entry which is preliminary data.</text>
</comment>
<proteinExistence type="inferred from homology"/>
<keyword evidence="3 8" id="KW-0349">Heme</keyword>
<reference evidence="9 10" key="1">
    <citation type="submission" date="2018-10" db="EMBL/GenBank/DDBJ databases">
        <title>Isolation from cow dung.</title>
        <authorList>
            <person name="Ling L."/>
        </authorList>
    </citation>
    <scope>NUCLEOTIDE SEQUENCE [LARGE SCALE GENOMIC DNA]</scope>
    <source>
        <strain evidence="9 10">NEAU-LL90</strain>
    </source>
</reference>
<dbReference type="RefSeq" id="WP_122186390.1">
    <property type="nucleotide sequence ID" value="NZ_RFFH01000001.1"/>
</dbReference>
<dbReference type="SUPFAM" id="SSF48264">
    <property type="entry name" value="Cytochrome P450"/>
    <property type="match status" value="1"/>
</dbReference>
<dbReference type="PRINTS" id="PR00385">
    <property type="entry name" value="P450"/>
</dbReference>
<dbReference type="InterPro" id="IPR001128">
    <property type="entry name" value="Cyt_P450"/>
</dbReference>
<dbReference type="GO" id="GO:0005506">
    <property type="term" value="F:iron ion binding"/>
    <property type="evidence" value="ECO:0007669"/>
    <property type="project" value="InterPro"/>
</dbReference>
<evidence type="ECO:0000256" key="1">
    <source>
        <dbReference type="ARBA" id="ARBA00001971"/>
    </source>
</evidence>
<dbReference type="Proteomes" id="UP000279275">
    <property type="component" value="Unassembled WGS sequence"/>
</dbReference>
<keyword evidence="5 8" id="KW-0560">Oxidoreductase</keyword>
<comment type="similarity">
    <text evidence="2 8">Belongs to the cytochrome P450 family.</text>
</comment>
<evidence type="ECO:0000313" key="9">
    <source>
        <dbReference type="EMBL" id="RMI35415.1"/>
    </source>
</evidence>
<keyword evidence="6 8" id="KW-0408">Iron</keyword>
<protein>
    <submittedName>
        <fullName evidence="9">Cytochrome P450</fullName>
    </submittedName>
</protein>
<dbReference type="InterPro" id="IPR036396">
    <property type="entry name" value="Cyt_P450_sf"/>
</dbReference>
<evidence type="ECO:0000256" key="5">
    <source>
        <dbReference type="ARBA" id="ARBA00023002"/>
    </source>
</evidence>
<dbReference type="GO" id="GO:0020037">
    <property type="term" value="F:heme binding"/>
    <property type="evidence" value="ECO:0007669"/>
    <property type="project" value="InterPro"/>
</dbReference>
<organism evidence="9 10">
    <name type="scientific">Nocardia stercoris</name>
    <dbReference type="NCBI Taxonomy" id="2483361"/>
    <lineage>
        <taxon>Bacteria</taxon>
        <taxon>Bacillati</taxon>
        <taxon>Actinomycetota</taxon>
        <taxon>Actinomycetes</taxon>
        <taxon>Mycobacteriales</taxon>
        <taxon>Nocardiaceae</taxon>
        <taxon>Nocardia</taxon>
    </lineage>
</organism>
<dbReference type="GO" id="GO:0016705">
    <property type="term" value="F:oxidoreductase activity, acting on paired donors, with incorporation or reduction of molecular oxygen"/>
    <property type="evidence" value="ECO:0007669"/>
    <property type="project" value="InterPro"/>
</dbReference>
<dbReference type="OrthoDB" id="5500002at2"/>
<keyword evidence="7 8" id="KW-0503">Monooxygenase</keyword>
<dbReference type="CDD" id="cd11029">
    <property type="entry name" value="CYP107-like"/>
    <property type="match status" value="1"/>
</dbReference>
<dbReference type="PANTHER" id="PTHR46696">
    <property type="entry name" value="P450, PUTATIVE (EUROFUNG)-RELATED"/>
    <property type="match status" value="1"/>
</dbReference>
<dbReference type="Gene3D" id="1.10.630.10">
    <property type="entry name" value="Cytochrome P450"/>
    <property type="match status" value="1"/>
</dbReference>
<dbReference type="FunFam" id="1.10.630.10:FF:000018">
    <property type="entry name" value="Cytochrome P450 monooxygenase"/>
    <property type="match status" value="1"/>
</dbReference>
<dbReference type="PROSITE" id="PS00086">
    <property type="entry name" value="CYTOCHROME_P450"/>
    <property type="match status" value="1"/>
</dbReference>
<dbReference type="PRINTS" id="PR00359">
    <property type="entry name" value="BP450"/>
</dbReference>
<dbReference type="AlphaFoldDB" id="A0A3M2LHC7"/>
<evidence type="ECO:0000313" key="10">
    <source>
        <dbReference type="Proteomes" id="UP000279275"/>
    </source>
</evidence>
<dbReference type="PANTHER" id="PTHR46696:SF1">
    <property type="entry name" value="CYTOCHROME P450 YJIB-RELATED"/>
    <property type="match status" value="1"/>
</dbReference>
<dbReference type="EMBL" id="RFFH01000001">
    <property type="protein sequence ID" value="RMI35415.1"/>
    <property type="molecule type" value="Genomic_DNA"/>
</dbReference>
<keyword evidence="10" id="KW-1185">Reference proteome</keyword>
<name>A0A3M2LHC7_9NOCA</name>
<evidence type="ECO:0000256" key="7">
    <source>
        <dbReference type="ARBA" id="ARBA00023033"/>
    </source>
</evidence>
<gene>
    <name evidence="9" type="ORF">EBN03_03880</name>
</gene>
<comment type="cofactor">
    <cofactor evidence="1">
        <name>heme</name>
        <dbReference type="ChEBI" id="CHEBI:30413"/>
    </cofactor>
</comment>
<dbReference type="InterPro" id="IPR017972">
    <property type="entry name" value="Cyt_P450_CS"/>
</dbReference>
<keyword evidence="4 8" id="KW-0479">Metal-binding</keyword>
<evidence type="ECO:0000256" key="3">
    <source>
        <dbReference type="ARBA" id="ARBA00022617"/>
    </source>
</evidence>